<dbReference type="RefSeq" id="WP_050372507.1">
    <property type="nucleotide sequence ID" value="NZ_KQ257823.1"/>
</dbReference>
<gene>
    <name evidence="2" type="ORF">IQ63_24200</name>
</gene>
<sequence>MEQFHWTRAERAKHMPRAAAGPSPQSRRPRVSRSLLTVRQLRAMRQRPGPNYRDPPPGYAA</sequence>
<evidence type="ECO:0000313" key="2">
    <source>
        <dbReference type="EMBL" id="KND32134.1"/>
    </source>
</evidence>
<organism evidence="2 3">
    <name type="scientific">Streptomyces acidiscabies</name>
    <dbReference type="NCBI Taxonomy" id="42234"/>
    <lineage>
        <taxon>Bacteria</taxon>
        <taxon>Bacillati</taxon>
        <taxon>Actinomycetota</taxon>
        <taxon>Actinomycetes</taxon>
        <taxon>Kitasatosporales</taxon>
        <taxon>Streptomycetaceae</taxon>
        <taxon>Streptomyces</taxon>
    </lineage>
</organism>
<accession>A0A0L0K310</accession>
<feature type="region of interest" description="Disordered" evidence="1">
    <location>
        <begin position="1"/>
        <end position="61"/>
    </location>
</feature>
<reference evidence="3" key="1">
    <citation type="submission" date="2014-07" db="EMBL/GenBank/DDBJ databases">
        <title>Genome sequencing of plant-pathogenic Streptomyces species.</title>
        <authorList>
            <person name="Harrison J."/>
            <person name="Sapp M."/>
            <person name="Thwaites R."/>
            <person name="Studholme D.J."/>
        </authorList>
    </citation>
    <scope>NUCLEOTIDE SEQUENCE [LARGE SCALE GENOMIC DNA]</scope>
    <source>
        <strain evidence="3">NCPPB 4445</strain>
    </source>
</reference>
<evidence type="ECO:0000256" key="1">
    <source>
        <dbReference type="SAM" id="MobiDB-lite"/>
    </source>
</evidence>
<name>A0A0L0K310_9ACTN</name>
<protein>
    <submittedName>
        <fullName evidence="2">Uncharacterized protein</fullName>
    </submittedName>
</protein>
<dbReference type="AlphaFoldDB" id="A0A0L0K310"/>
<proteinExistence type="predicted"/>
<evidence type="ECO:0000313" key="3">
    <source>
        <dbReference type="Proteomes" id="UP000037151"/>
    </source>
</evidence>
<feature type="compositionally biased region" description="Basic and acidic residues" evidence="1">
    <location>
        <begin position="1"/>
        <end position="13"/>
    </location>
</feature>
<comment type="caution">
    <text evidence="2">The sequence shown here is derived from an EMBL/GenBank/DDBJ whole genome shotgun (WGS) entry which is preliminary data.</text>
</comment>
<dbReference type="PATRIC" id="fig|42234.21.peg.5009"/>
<dbReference type="EMBL" id="JPPY01000139">
    <property type="protein sequence ID" value="KND32134.1"/>
    <property type="molecule type" value="Genomic_DNA"/>
</dbReference>
<dbReference type="Proteomes" id="UP000037151">
    <property type="component" value="Unassembled WGS sequence"/>
</dbReference>